<keyword evidence="2" id="KW-0732">Signal</keyword>
<name>A0AAD1TL24_PELCU</name>
<dbReference type="SUPFAM" id="SSF48726">
    <property type="entry name" value="Immunoglobulin"/>
    <property type="match status" value="1"/>
</dbReference>
<organism evidence="4 5">
    <name type="scientific">Pelobates cultripes</name>
    <name type="common">Western spadefoot toad</name>
    <dbReference type="NCBI Taxonomy" id="61616"/>
    <lineage>
        <taxon>Eukaryota</taxon>
        <taxon>Metazoa</taxon>
        <taxon>Chordata</taxon>
        <taxon>Craniata</taxon>
        <taxon>Vertebrata</taxon>
        <taxon>Euteleostomi</taxon>
        <taxon>Amphibia</taxon>
        <taxon>Batrachia</taxon>
        <taxon>Anura</taxon>
        <taxon>Pelobatoidea</taxon>
        <taxon>Pelobatidae</taxon>
        <taxon>Pelobates</taxon>
    </lineage>
</organism>
<evidence type="ECO:0000256" key="1">
    <source>
        <dbReference type="SAM" id="Phobius"/>
    </source>
</evidence>
<keyword evidence="5" id="KW-1185">Reference proteome</keyword>
<evidence type="ECO:0000313" key="4">
    <source>
        <dbReference type="EMBL" id="CAH2326884.1"/>
    </source>
</evidence>
<keyword evidence="1" id="KW-0472">Membrane</keyword>
<feature type="transmembrane region" description="Helical" evidence="1">
    <location>
        <begin position="222"/>
        <end position="243"/>
    </location>
</feature>
<dbReference type="InterPro" id="IPR036179">
    <property type="entry name" value="Ig-like_dom_sf"/>
</dbReference>
<dbReference type="EMBL" id="OW240924">
    <property type="protein sequence ID" value="CAH2326884.1"/>
    <property type="molecule type" value="Genomic_DNA"/>
</dbReference>
<dbReference type="InterPro" id="IPR013783">
    <property type="entry name" value="Ig-like_fold"/>
</dbReference>
<gene>
    <name evidence="4" type="ORF">PECUL_23A025397</name>
</gene>
<dbReference type="InterPro" id="IPR013098">
    <property type="entry name" value="Ig_I-set"/>
</dbReference>
<evidence type="ECO:0000313" key="5">
    <source>
        <dbReference type="Proteomes" id="UP001295444"/>
    </source>
</evidence>
<feature type="signal peptide" evidence="2">
    <location>
        <begin position="1"/>
        <end position="29"/>
    </location>
</feature>
<evidence type="ECO:0000259" key="3">
    <source>
        <dbReference type="PROSITE" id="PS50835"/>
    </source>
</evidence>
<accession>A0AAD1TL24</accession>
<keyword evidence="1" id="KW-0812">Transmembrane</keyword>
<dbReference type="InterPro" id="IPR007110">
    <property type="entry name" value="Ig-like_dom"/>
</dbReference>
<keyword evidence="1" id="KW-1133">Transmembrane helix</keyword>
<dbReference type="Gene3D" id="2.60.40.10">
    <property type="entry name" value="Immunoglobulins"/>
    <property type="match status" value="1"/>
</dbReference>
<proteinExistence type="predicted"/>
<sequence>MWCMVASCQGICWNIMTALLLLPVGLSSGSDIVRVAVGSDLSLCGMTCVAERTCLLRRLEEAAPFLDYDCDLHYWKTFNNYGHRTYLNISSGCAVIRMAEIKDSGQYIWRLIDKDVENHITTPRYRIIDKVSITSLDSSLNNSRLTTSLRVQFTGEMDTVTWTRDGGDLPEGHQLSEFNDTLTVRSTDCGTYRVTVTNSVSEDHAQLTLTAEPAPVSGRFRFSWIAVSIMAAAICSVLLGVFIKRKMLNPDIKPQREDIVAAPRTERMELTESV</sequence>
<keyword evidence="4" id="KW-0635">Pregnancy</keyword>
<dbReference type="Pfam" id="PF07679">
    <property type="entry name" value="I-set"/>
    <property type="match status" value="1"/>
</dbReference>
<dbReference type="PROSITE" id="PS50835">
    <property type="entry name" value="IG_LIKE"/>
    <property type="match status" value="1"/>
</dbReference>
<reference evidence="4" key="1">
    <citation type="submission" date="2022-03" db="EMBL/GenBank/DDBJ databases">
        <authorList>
            <person name="Alioto T."/>
            <person name="Alioto T."/>
            <person name="Gomez Garrido J."/>
        </authorList>
    </citation>
    <scope>NUCLEOTIDE SEQUENCE</scope>
</reference>
<protein>
    <submittedName>
        <fullName evidence="4">Pregnancy-specific beta-1-glyco 7</fullName>
    </submittedName>
</protein>
<evidence type="ECO:0000256" key="2">
    <source>
        <dbReference type="SAM" id="SignalP"/>
    </source>
</evidence>
<feature type="domain" description="Ig-like" evidence="3">
    <location>
        <begin position="123"/>
        <end position="210"/>
    </location>
</feature>
<dbReference type="AlphaFoldDB" id="A0AAD1TL24"/>
<dbReference type="Proteomes" id="UP001295444">
    <property type="component" value="Chromosome 13"/>
</dbReference>
<feature type="chain" id="PRO_5041899767" evidence="2">
    <location>
        <begin position="30"/>
        <end position="274"/>
    </location>
</feature>